<dbReference type="AlphaFoldDB" id="A0A096BZV2"/>
<keyword evidence="4" id="KW-1185">Reference proteome</keyword>
<feature type="region of interest" description="Disordered" evidence="1">
    <location>
        <begin position="53"/>
        <end position="98"/>
    </location>
</feature>
<sequence>MSLLDQHLPTKENIKYMIRKRGRSLLGMTFFLCLVCGYGIYKDAWSINQYRSNEENHSYSENRSDKKESLRRETIRSDEHSKTKGESTQVEEDQENRGHRIYDIVSSIRPYPLKEVFGSTDTSMKKEKSIDDYDVNQSIENENRPINYREPRSMPRYYIDQRMGMANSRTWQGISESNTTMSMSSSGDIHGNHHNTLTYNTGPTQQIKLTGVMIGNVRQVALEIGGEHYICTEGDIVRGCTIISIEAERVLIRVGSVDRWITLD</sequence>
<dbReference type="Proteomes" id="UP000029628">
    <property type="component" value="Unassembled WGS sequence"/>
</dbReference>
<evidence type="ECO:0000256" key="1">
    <source>
        <dbReference type="SAM" id="MobiDB-lite"/>
    </source>
</evidence>
<reference evidence="3 4" key="1">
    <citation type="submission" date="2014-07" db="EMBL/GenBank/DDBJ databases">
        <authorList>
            <person name="McCorrison J."/>
            <person name="Sanka R."/>
            <person name="Torralba M."/>
            <person name="Gillis M."/>
            <person name="Haft D.H."/>
            <person name="Methe B."/>
            <person name="Sutton G."/>
            <person name="Nelson K.E."/>
        </authorList>
    </citation>
    <scope>NUCLEOTIDE SEQUENCE [LARGE SCALE GENOMIC DNA]</scope>
    <source>
        <strain evidence="3 4">DNF00314</strain>
    </source>
</reference>
<keyword evidence="2" id="KW-0472">Membrane</keyword>
<dbReference type="EMBL" id="JRNT01000005">
    <property type="protein sequence ID" value="KGF48272.1"/>
    <property type="molecule type" value="Genomic_DNA"/>
</dbReference>
<evidence type="ECO:0000313" key="4">
    <source>
        <dbReference type="Proteomes" id="UP000029628"/>
    </source>
</evidence>
<dbReference type="RefSeq" id="WP_038151236.1">
    <property type="nucleotide sequence ID" value="NZ_JRNT01000005.1"/>
</dbReference>
<gene>
    <name evidence="3" type="ORF">HMPREF0872_01395</name>
</gene>
<evidence type="ECO:0000313" key="3">
    <source>
        <dbReference type="EMBL" id="KGF48272.1"/>
    </source>
</evidence>
<protein>
    <submittedName>
        <fullName evidence="3">Uncharacterized protein</fullName>
    </submittedName>
</protein>
<feature type="compositionally biased region" description="Basic and acidic residues" evidence="1">
    <location>
        <begin position="53"/>
        <end position="85"/>
    </location>
</feature>
<proteinExistence type="predicted"/>
<evidence type="ECO:0000256" key="2">
    <source>
        <dbReference type="SAM" id="Phobius"/>
    </source>
</evidence>
<feature type="transmembrane region" description="Helical" evidence="2">
    <location>
        <begin position="24"/>
        <end position="41"/>
    </location>
</feature>
<comment type="caution">
    <text evidence="3">The sequence shown here is derived from an EMBL/GenBank/DDBJ whole genome shotgun (WGS) entry which is preliminary data.</text>
</comment>
<name>A0A096BZV2_9FIRM</name>
<keyword evidence="2" id="KW-1133">Transmembrane helix</keyword>
<organism evidence="3 4">
    <name type="scientific">Veillonella montpellierensis DNF00314</name>
    <dbReference type="NCBI Taxonomy" id="1401067"/>
    <lineage>
        <taxon>Bacteria</taxon>
        <taxon>Bacillati</taxon>
        <taxon>Bacillota</taxon>
        <taxon>Negativicutes</taxon>
        <taxon>Veillonellales</taxon>
        <taxon>Veillonellaceae</taxon>
        <taxon>Veillonella</taxon>
    </lineage>
</organism>
<keyword evidence="2" id="KW-0812">Transmembrane</keyword>
<accession>A0A096BZV2</accession>